<keyword evidence="4" id="KW-0832">Ubl conjugation</keyword>
<dbReference type="GO" id="GO:0005634">
    <property type="term" value="C:nucleus"/>
    <property type="evidence" value="ECO:0007669"/>
    <property type="project" value="UniProtKB-SubCell"/>
</dbReference>
<evidence type="ECO:0000256" key="2">
    <source>
        <dbReference type="ARBA" id="ARBA00004496"/>
    </source>
</evidence>
<dbReference type="PROSITE" id="PS51507">
    <property type="entry name" value="IRF_2"/>
    <property type="match status" value="1"/>
</dbReference>
<proteinExistence type="predicted"/>
<dbReference type="PROSITE" id="PS00601">
    <property type="entry name" value="IRF_1"/>
    <property type="match status" value="1"/>
</dbReference>
<evidence type="ECO:0000313" key="12">
    <source>
        <dbReference type="Proteomes" id="UP000694425"/>
    </source>
</evidence>
<comment type="subcellular location">
    <subcellularLocation>
        <location evidence="2">Cytoplasm</location>
    </subcellularLocation>
    <subcellularLocation>
        <location evidence="1">Nucleus</location>
    </subcellularLocation>
</comment>
<dbReference type="AlphaFoldDB" id="A0A8C7CC23"/>
<keyword evidence="8" id="KW-0539">Nucleus</keyword>
<dbReference type="InterPro" id="IPR008984">
    <property type="entry name" value="SMAD_FHA_dom_sf"/>
</dbReference>
<dbReference type="GO" id="GO:0000981">
    <property type="term" value="F:DNA-binding transcription factor activity, RNA polymerase II-specific"/>
    <property type="evidence" value="ECO:0007669"/>
    <property type="project" value="TreeGrafter"/>
</dbReference>
<dbReference type="Proteomes" id="UP000694425">
    <property type="component" value="Unplaced"/>
</dbReference>
<organism evidence="11 12">
    <name type="scientific">Neovison vison</name>
    <name type="common">American mink</name>
    <name type="synonym">Mustela vison</name>
    <dbReference type="NCBI Taxonomy" id="452646"/>
    <lineage>
        <taxon>Eukaryota</taxon>
        <taxon>Metazoa</taxon>
        <taxon>Chordata</taxon>
        <taxon>Craniata</taxon>
        <taxon>Vertebrata</taxon>
        <taxon>Euteleostomi</taxon>
        <taxon>Mammalia</taxon>
        <taxon>Eutheria</taxon>
        <taxon>Laurasiatheria</taxon>
        <taxon>Carnivora</taxon>
        <taxon>Caniformia</taxon>
        <taxon>Musteloidea</taxon>
        <taxon>Mustelidae</taxon>
        <taxon>Mustelinae</taxon>
        <taxon>Neogale</taxon>
    </lineage>
</organism>
<dbReference type="FunFam" id="2.60.200.10:FF:000003">
    <property type="entry name" value="Interferon regulatory factor 5"/>
    <property type="match status" value="1"/>
</dbReference>
<dbReference type="PANTHER" id="PTHR11949">
    <property type="entry name" value="INTERFERON REGULATORY FACTOR"/>
    <property type="match status" value="1"/>
</dbReference>
<sequence>MNQPASRAPPPPRRVRLKPWLVAQVNSCQYPGLQWVNGERKFFCIPWRHATRHGPSQDGDNTIFKAWAKETGKYTEGVDEADPAKWKANLRCALNKSRDFRLIYDGPRDMPPQPYKIYEVCSNGSAPAGIRPGPVLAGPALCPTVTDLEIKFQYRGRPPRALTISNPQGCRLFYSQLEATQEQVELFGPVSLEQVRFPSPEDIPSDKQRFYTNQLLDVLDRGLILQLQGQDLYAIRLCQCKVFWSGPCASAHSSHPNPIQREVKTKLFSLERFLNELILFQKGQTNTPPPFEIFFCFGEEWPDRKPREKKLITVQVVPVAARLLLEMFSGELSWSADSIRLQISNPDLKDHMVEQFKELHHIWLSQQQLQPVAQAPPGAGLSASQGAWPMHPAGMQQ</sequence>
<protein>
    <submittedName>
        <fullName evidence="11">Interferon regulatory factor 5</fullName>
    </submittedName>
</protein>
<evidence type="ECO:0000256" key="1">
    <source>
        <dbReference type="ARBA" id="ARBA00004123"/>
    </source>
</evidence>
<evidence type="ECO:0000256" key="4">
    <source>
        <dbReference type="ARBA" id="ARBA00022843"/>
    </source>
</evidence>
<dbReference type="Pfam" id="PF10401">
    <property type="entry name" value="IRF-3"/>
    <property type="match status" value="1"/>
</dbReference>
<keyword evidence="3" id="KW-0963">Cytoplasm</keyword>
<keyword evidence="6" id="KW-0238">DNA-binding</keyword>
<evidence type="ECO:0000259" key="10">
    <source>
        <dbReference type="PROSITE" id="PS51507"/>
    </source>
</evidence>
<dbReference type="PRINTS" id="PR00267">
    <property type="entry name" value="INTFRNREGFCT"/>
</dbReference>
<dbReference type="Gene3D" id="1.10.10.10">
    <property type="entry name" value="Winged helix-like DNA-binding domain superfamily/Winged helix DNA-binding domain"/>
    <property type="match status" value="1"/>
</dbReference>
<dbReference type="GO" id="GO:0045944">
    <property type="term" value="P:positive regulation of transcription by RNA polymerase II"/>
    <property type="evidence" value="ECO:0007669"/>
    <property type="project" value="UniProtKB-ARBA"/>
</dbReference>
<dbReference type="SUPFAM" id="SSF46785">
    <property type="entry name" value="Winged helix' DNA-binding domain"/>
    <property type="match status" value="1"/>
</dbReference>
<dbReference type="InterPro" id="IPR001346">
    <property type="entry name" value="Interferon_reg_fact_DNA-bd_dom"/>
</dbReference>
<dbReference type="InterPro" id="IPR017855">
    <property type="entry name" value="SMAD-like_dom_sf"/>
</dbReference>
<dbReference type="InterPro" id="IPR019817">
    <property type="entry name" value="Interferon_reg_fac_CS"/>
</dbReference>
<evidence type="ECO:0000256" key="9">
    <source>
        <dbReference type="SAM" id="MobiDB-lite"/>
    </source>
</evidence>
<reference evidence="11" key="2">
    <citation type="submission" date="2025-09" db="UniProtKB">
        <authorList>
            <consortium name="Ensembl"/>
        </authorList>
    </citation>
    <scope>IDENTIFICATION</scope>
</reference>
<feature type="region of interest" description="Disordered" evidence="9">
    <location>
        <begin position="374"/>
        <end position="397"/>
    </location>
</feature>
<keyword evidence="12" id="KW-1185">Reference proteome</keyword>
<dbReference type="InterPro" id="IPR019471">
    <property type="entry name" value="Interferon_reg_factor-3"/>
</dbReference>
<dbReference type="SMART" id="SM01243">
    <property type="entry name" value="IRF-3"/>
    <property type="match status" value="1"/>
</dbReference>
<evidence type="ECO:0000256" key="6">
    <source>
        <dbReference type="ARBA" id="ARBA00023125"/>
    </source>
</evidence>
<keyword evidence="5" id="KW-0805">Transcription regulation</keyword>
<dbReference type="GO" id="GO:0000978">
    <property type="term" value="F:RNA polymerase II cis-regulatory region sequence-specific DNA binding"/>
    <property type="evidence" value="ECO:0007669"/>
    <property type="project" value="TreeGrafter"/>
</dbReference>
<evidence type="ECO:0000256" key="3">
    <source>
        <dbReference type="ARBA" id="ARBA00022490"/>
    </source>
</evidence>
<evidence type="ECO:0000256" key="5">
    <source>
        <dbReference type="ARBA" id="ARBA00023015"/>
    </source>
</evidence>
<accession>A0A8C7CC23</accession>
<dbReference type="PANTHER" id="PTHR11949:SF10">
    <property type="entry name" value="INTERFERON REGULATORY FACTOR 5"/>
    <property type="match status" value="1"/>
</dbReference>
<dbReference type="FunFam" id="1.10.10.10:FF:000093">
    <property type="entry name" value="Putative interferon regulatory factor 6"/>
    <property type="match status" value="1"/>
</dbReference>
<keyword evidence="7" id="KW-0804">Transcription</keyword>
<evidence type="ECO:0000256" key="8">
    <source>
        <dbReference type="ARBA" id="ARBA00023242"/>
    </source>
</evidence>
<dbReference type="SMART" id="SM00348">
    <property type="entry name" value="IRF"/>
    <property type="match status" value="1"/>
</dbReference>
<dbReference type="SUPFAM" id="SSF49879">
    <property type="entry name" value="SMAD/FHA domain"/>
    <property type="match status" value="1"/>
</dbReference>
<dbReference type="Ensembl" id="ENSNVIT00000034744.1">
    <property type="protein sequence ID" value="ENSNVIP00000029983.1"/>
    <property type="gene ID" value="ENSNVIG00000023089.1"/>
</dbReference>
<dbReference type="InterPro" id="IPR036388">
    <property type="entry name" value="WH-like_DNA-bd_sf"/>
</dbReference>
<dbReference type="GO" id="GO:0005737">
    <property type="term" value="C:cytoplasm"/>
    <property type="evidence" value="ECO:0007669"/>
    <property type="project" value="UniProtKB-SubCell"/>
</dbReference>
<reference evidence="11" key="1">
    <citation type="submission" date="2025-08" db="UniProtKB">
        <authorList>
            <consortium name="Ensembl"/>
        </authorList>
    </citation>
    <scope>IDENTIFICATION</scope>
</reference>
<dbReference type="CDD" id="cd00103">
    <property type="entry name" value="IRF"/>
    <property type="match status" value="1"/>
</dbReference>
<dbReference type="GO" id="GO:0002376">
    <property type="term" value="P:immune system process"/>
    <property type="evidence" value="ECO:0007669"/>
    <property type="project" value="TreeGrafter"/>
</dbReference>
<dbReference type="Gene3D" id="2.60.200.10">
    <property type="match status" value="1"/>
</dbReference>
<evidence type="ECO:0000256" key="7">
    <source>
        <dbReference type="ARBA" id="ARBA00023163"/>
    </source>
</evidence>
<dbReference type="GeneTree" id="ENSGT00940000159926"/>
<feature type="domain" description="IRF tryptophan pentad repeat" evidence="10">
    <location>
        <begin position="14"/>
        <end position="122"/>
    </location>
</feature>
<dbReference type="Pfam" id="PF00605">
    <property type="entry name" value="IRF"/>
    <property type="match status" value="1"/>
</dbReference>
<dbReference type="InterPro" id="IPR036390">
    <property type="entry name" value="WH_DNA-bd_sf"/>
</dbReference>
<name>A0A8C7CC23_NEOVI</name>
<evidence type="ECO:0000313" key="11">
    <source>
        <dbReference type="Ensembl" id="ENSNVIP00000029983.1"/>
    </source>
</evidence>